<dbReference type="CDD" id="cd06170">
    <property type="entry name" value="LuxR_C_like"/>
    <property type="match status" value="1"/>
</dbReference>
<dbReference type="RefSeq" id="WP_238932280.1">
    <property type="nucleotide sequence ID" value="NZ_JAPCID010000018.1"/>
</dbReference>
<proteinExistence type="predicted"/>
<comment type="caution">
    <text evidence="4">The sequence shown here is derived from an EMBL/GenBank/DDBJ whole genome shotgun (WGS) entry which is preliminary data.</text>
</comment>
<dbReference type="PANTHER" id="PTHR16305">
    <property type="entry name" value="TESTICULAR SOLUBLE ADENYLYL CYCLASE"/>
    <property type="match status" value="1"/>
</dbReference>
<dbReference type="InterPro" id="IPR000792">
    <property type="entry name" value="Tscrpt_reg_LuxR_C"/>
</dbReference>
<organism evidence="4 5">
    <name type="scientific">Solirubrobacter deserti</name>
    <dbReference type="NCBI Taxonomy" id="2282478"/>
    <lineage>
        <taxon>Bacteria</taxon>
        <taxon>Bacillati</taxon>
        <taxon>Actinomycetota</taxon>
        <taxon>Thermoleophilia</taxon>
        <taxon>Solirubrobacterales</taxon>
        <taxon>Solirubrobacteraceae</taxon>
        <taxon>Solirubrobacter</taxon>
    </lineage>
</organism>
<reference evidence="4" key="1">
    <citation type="submission" date="2022-10" db="EMBL/GenBank/DDBJ databases">
        <title>The WGS of Solirubrobacter sp. CPCC 204708.</title>
        <authorList>
            <person name="Jiang Z."/>
        </authorList>
    </citation>
    <scope>NUCLEOTIDE SEQUENCE</scope>
    <source>
        <strain evidence="4">CPCC 204708</strain>
    </source>
</reference>
<dbReference type="Gene3D" id="1.10.10.10">
    <property type="entry name" value="Winged helix-like DNA-binding domain superfamily/Winged helix DNA-binding domain"/>
    <property type="match status" value="1"/>
</dbReference>
<keyword evidence="1" id="KW-0547">Nucleotide-binding</keyword>
<evidence type="ECO:0000313" key="4">
    <source>
        <dbReference type="EMBL" id="MDA0138692.1"/>
    </source>
</evidence>
<dbReference type="InterPro" id="IPR016032">
    <property type="entry name" value="Sig_transdc_resp-reg_C-effctor"/>
</dbReference>
<dbReference type="SMART" id="SM00421">
    <property type="entry name" value="HTH_LUXR"/>
    <property type="match status" value="1"/>
</dbReference>
<dbReference type="PRINTS" id="PR00038">
    <property type="entry name" value="HTHLUXR"/>
</dbReference>
<dbReference type="Pfam" id="PF13191">
    <property type="entry name" value="AAA_16"/>
    <property type="match status" value="1"/>
</dbReference>
<dbReference type="EMBL" id="JAPCID010000018">
    <property type="protein sequence ID" value="MDA0138692.1"/>
    <property type="molecule type" value="Genomic_DNA"/>
</dbReference>
<dbReference type="Pfam" id="PF00196">
    <property type="entry name" value="GerE"/>
    <property type="match status" value="1"/>
</dbReference>
<dbReference type="Proteomes" id="UP001147700">
    <property type="component" value="Unassembled WGS sequence"/>
</dbReference>
<dbReference type="PROSITE" id="PS00622">
    <property type="entry name" value="HTH_LUXR_1"/>
    <property type="match status" value="1"/>
</dbReference>
<dbReference type="SUPFAM" id="SSF46894">
    <property type="entry name" value="C-terminal effector domain of the bipartite response regulators"/>
    <property type="match status" value="1"/>
</dbReference>
<dbReference type="InterPro" id="IPR041664">
    <property type="entry name" value="AAA_16"/>
</dbReference>
<protein>
    <submittedName>
        <fullName evidence="4">LuxR C-terminal-related transcriptional regulator</fullName>
    </submittedName>
</protein>
<evidence type="ECO:0000256" key="2">
    <source>
        <dbReference type="ARBA" id="ARBA00022840"/>
    </source>
</evidence>
<feature type="domain" description="HTH luxR-type" evidence="3">
    <location>
        <begin position="810"/>
        <end position="867"/>
    </location>
</feature>
<evidence type="ECO:0000313" key="5">
    <source>
        <dbReference type="Proteomes" id="UP001147700"/>
    </source>
</evidence>
<dbReference type="SUPFAM" id="SSF52540">
    <property type="entry name" value="P-loop containing nucleoside triphosphate hydrolases"/>
    <property type="match status" value="1"/>
</dbReference>
<accession>A0ABT4RJK3</accession>
<dbReference type="Gene3D" id="3.40.50.300">
    <property type="entry name" value="P-loop containing nucleotide triphosphate hydrolases"/>
    <property type="match status" value="1"/>
</dbReference>
<evidence type="ECO:0000256" key="1">
    <source>
        <dbReference type="ARBA" id="ARBA00022741"/>
    </source>
</evidence>
<gene>
    <name evidence="4" type="ORF">OJ962_14405</name>
</gene>
<dbReference type="InterPro" id="IPR027417">
    <property type="entry name" value="P-loop_NTPase"/>
</dbReference>
<dbReference type="InterPro" id="IPR036388">
    <property type="entry name" value="WH-like_DNA-bd_sf"/>
</dbReference>
<sequence>MTDRDVGPPLASDAAWPLLGRDAELNAIAAHLGDASLRGVVITAQAGVGKSRLARRAVAAAADRGAVTEWVQGTRSAATVPLGAFAALVPSEARAEDALELMRRSGEALRERAAGRRVVLGVDDAQLLDAMSATLVLHLASREDVFVVATVRSGEPCPDAIVSLWKDGLAPRVELAPLDDAHVATLVEQAVGAPLEEPALRWLQVTAQGNPLYVRELVTGAVEAGTLARSAGLWRLVGRPTPSSSLRESVGRRLGGLPDEQRAALELLALGEPLWLPEIAALAGEDVLVELESRGLIVTQPRAGTLEVRLSHPLFGDVLGEALGALHARRLRLRLAEQLELRSPVTADDALRIARLRLDAGSPIPPTLRLDAARAANLAGDPDLGATLSELALADGPDLPAAMTLARARSMRNRQEDAEQALAAVEALAPRHPDAAAYLTQRGSVLFWGLRRPSDALALMERAEAWSPDPEWAAAVQRAHQSWVAQAGGFSLPPGAAEAPTADDATDRTLRAVKTLSLLFSGRGDQAWAAVRRMRPSLPLRELPDTASLANTILIALETGYDWPEVEDYMTRTLREAVRLNDHEAAGFAAFMLGALLFLRGRFRDAARWMAEAELRFGHHDTFDAVVHVHTFQVGIAYHTGDYDDALRQLDRVHAALADREPLAVHQPYVLRAEGWAARVRGDAHGAKRLLAAADELGDSPIHAAQLTYEARRAGASVGPALAALADRCTAPLVAAYAAHAVARDGEALLAAADAFAAIGAQLYALEAAADAAAAFVNEGRAQSARRAAAHARALHVPGQGTEPPDVDGVAGTAVGLTAREAQLVELAGRGLSNAEIAERLVLSVRTVESHLYRAMQKLGISRRGDL</sequence>
<keyword evidence="5" id="KW-1185">Reference proteome</keyword>
<dbReference type="PANTHER" id="PTHR16305:SF28">
    <property type="entry name" value="GUANYLATE CYCLASE DOMAIN-CONTAINING PROTEIN"/>
    <property type="match status" value="1"/>
</dbReference>
<name>A0ABT4RJK3_9ACTN</name>
<evidence type="ECO:0000259" key="3">
    <source>
        <dbReference type="PROSITE" id="PS50043"/>
    </source>
</evidence>
<dbReference type="PROSITE" id="PS50043">
    <property type="entry name" value="HTH_LUXR_2"/>
    <property type="match status" value="1"/>
</dbReference>
<keyword evidence="2" id="KW-0067">ATP-binding</keyword>